<proteinExistence type="predicted"/>
<dbReference type="AlphaFoldDB" id="A0A392NUS8"/>
<evidence type="ECO:0000313" key="1">
    <source>
        <dbReference type="EMBL" id="MCI03581.1"/>
    </source>
</evidence>
<sequence length="46" mass="5535">MIVGPKHREVLIRNMVEALERRSRERKMILQILGNKDIDEEDRSME</sequence>
<protein>
    <submittedName>
        <fullName evidence="1">Uncharacterized protein</fullName>
    </submittedName>
</protein>
<dbReference type="EMBL" id="LXQA010052658">
    <property type="protein sequence ID" value="MCI03581.1"/>
    <property type="molecule type" value="Genomic_DNA"/>
</dbReference>
<reference evidence="1 2" key="1">
    <citation type="journal article" date="2018" name="Front. Plant Sci.">
        <title>Red Clover (Trifolium pratense) and Zigzag Clover (T. medium) - A Picture of Genomic Similarities and Differences.</title>
        <authorList>
            <person name="Dluhosova J."/>
            <person name="Istvanek J."/>
            <person name="Nedelnik J."/>
            <person name="Repkova J."/>
        </authorList>
    </citation>
    <scope>NUCLEOTIDE SEQUENCE [LARGE SCALE GENOMIC DNA]</scope>
    <source>
        <strain evidence="2">cv. 10/8</strain>
        <tissue evidence="1">Leaf</tissue>
    </source>
</reference>
<feature type="non-terminal residue" evidence="1">
    <location>
        <position position="46"/>
    </location>
</feature>
<evidence type="ECO:0000313" key="2">
    <source>
        <dbReference type="Proteomes" id="UP000265520"/>
    </source>
</evidence>
<accession>A0A392NUS8</accession>
<name>A0A392NUS8_9FABA</name>
<comment type="caution">
    <text evidence="1">The sequence shown here is derived from an EMBL/GenBank/DDBJ whole genome shotgun (WGS) entry which is preliminary data.</text>
</comment>
<keyword evidence="2" id="KW-1185">Reference proteome</keyword>
<dbReference type="Proteomes" id="UP000265520">
    <property type="component" value="Unassembled WGS sequence"/>
</dbReference>
<organism evidence="1 2">
    <name type="scientific">Trifolium medium</name>
    <dbReference type="NCBI Taxonomy" id="97028"/>
    <lineage>
        <taxon>Eukaryota</taxon>
        <taxon>Viridiplantae</taxon>
        <taxon>Streptophyta</taxon>
        <taxon>Embryophyta</taxon>
        <taxon>Tracheophyta</taxon>
        <taxon>Spermatophyta</taxon>
        <taxon>Magnoliopsida</taxon>
        <taxon>eudicotyledons</taxon>
        <taxon>Gunneridae</taxon>
        <taxon>Pentapetalae</taxon>
        <taxon>rosids</taxon>
        <taxon>fabids</taxon>
        <taxon>Fabales</taxon>
        <taxon>Fabaceae</taxon>
        <taxon>Papilionoideae</taxon>
        <taxon>50 kb inversion clade</taxon>
        <taxon>NPAAA clade</taxon>
        <taxon>Hologalegina</taxon>
        <taxon>IRL clade</taxon>
        <taxon>Trifolieae</taxon>
        <taxon>Trifolium</taxon>
    </lineage>
</organism>